<keyword evidence="2" id="KW-1185">Reference proteome</keyword>
<dbReference type="OrthoDB" id="3531406at2"/>
<name>A0A173LQV1_9ACTN</name>
<protein>
    <recommendedName>
        <fullName evidence="3">DUF5318 domain-containing protein</fullName>
    </recommendedName>
</protein>
<dbReference type="AlphaFoldDB" id="A0A173LQV1"/>
<gene>
    <name evidence="1" type="ORF">BJL86_3282</name>
</gene>
<accession>A0A173LQV1</accession>
<dbReference type="Proteomes" id="UP000186104">
    <property type="component" value="Chromosome"/>
</dbReference>
<organism evidence="1 2">
    <name type="scientific">Dietzia timorensis</name>
    <dbReference type="NCBI Taxonomy" id="499555"/>
    <lineage>
        <taxon>Bacteria</taxon>
        <taxon>Bacillati</taxon>
        <taxon>Actinomycetota</taxon>
        <taxon>Actinomycetes</taxon>
        <taxon>Mycobacteriales</taxon>
        <taxon>Dietziaceae</taxon>
        <taxon>Dietzia</taxon>
    </lineage>
</organism>
<dbReference type="RefSeq" id="WP_067470801.1">
    <property type="nucleotide sequence ID" value="NZ_CP015961.1"/>
</dbReference>
<proteinExistence type="predicted"/>
<dbReference type="EMBL" id="CP015961">
    <property type="protein sequence ID" value="ANI94041.1"/>
    <property type="molecule type" value="Genomic_DNA"/>
</dbReference>
<evidence type="ECO:0008006" key="3">
    <source>
        <dbReference type="Google" id="ProtNLM"/>
    </source>
</evidence>
<evidence type="ECO:0000313" key="2">
    <source>
        <dbReference type="Proteomes" id="UP000186104"/>
    </source>
</evidence>
<dbReference type="KEGG" id="dtm:BJL86_3282"/>
<dbReference type="Pfam" id="PF17249">
    <property type="entry name" value="DUF5318"/>
    <property type="match status" value="1"/>
</dbReference>
<sequence length="151" mass="16872">MNEQHADTGGVKLDPTAPKRVIDYSLRRRAALADLEEGRVTLGEVCDADRYLVRAAEFHGHVSDELCPVCRKEHLVTVKWVYEESLGDASGSARTAEEIDELARTHDEFTVHVVEVCRSCKWNHLVESYDVGWPAGLSAKIRRANSLRGQA</sequence>
<evidence type="ECO:0000313" key="1">
    <source>
        <dbReference type="EMBL" id="ANI94041.1"/>
    </source>
</evidence>
<dbReference type="InterPro" id="IPR035169">
    <property type="entry name" value="DUF5318"/>
</dbReference>
<reference evidence="1 2" key="1">
    <citation type="submission" date="2016-06" db="EMBL/GenBank/DDBJ databases">
        <title>Complete genome sequence of a saline-alkali tolerant type strain Dietzia timorensis ID05-A0528T.</title>
        <authorList>
            <person name="Wu X."/>
        </authorList>
    </citation>
    <scope>NUCLEOTIDE SEQUENCE [LARGE SCALE GENOMIC DNA]</scope>
    <source>
        <strain evidence="1 2">ID05-A0528</strain>
    </source>
</reference>
<dbReference type="STRING" id="499555.BJL86_3282"/>